<sequence length="205" mass="24379">MQVNYQIKEFSGKGKGLVADQFIPKGTRVWAFNLAAHEIFRTKEEILEKLKVFDQKTDFLKIQEFLSHIYSLPIPKETSKDKSQEIAQDSKEEPKQELKEEDFEFVLVYEHDEGRYCFVLIIIYIFLFVCMCIISYYIYNIVNHSKDFNCGDKAWYPVETYALRDIQKGEELCTSYDHDVCFNFPSWYVDILNQYKMESTTKAWN</sequence>
<feature type="transmembrane region" description="Helical" evidence="1">
    <location>
        <begin position="116"/>
        <end position="139"/>
    </location>
</feature>
<dbReference type="AlphaFoldDB" id="X6LZ69"/>
<dbReference type="SUPFAM" id="SSF82199">
    <property type="entry name" value="SET domain"/>
    <property type="match status" value="1"/>
</dbReference>
<proteinExistence type="predicted"/>
<protein>
    <submittedName>
        <fullName evidence="3">Nuclear protein SET</fullName>
    </submittedName>
</protein>
<evidence type="ECO:0000259" key="2">
    <source>
        <dbReference type="PROSITE" id="PS50280"/>
    </source>
</evidence>
<dbReference type="OrthoDB" id="265717at2759"/>
<keyword evidence="1" id="KW-1133">Transmembrane helix</keyword>
<dbReference type="InterPro" id="IPR046341">
    <property type="entry name" value="SET_dom_sf"/>
</dbReference>
<organism evidence="3 4">
    <name type="scientific">Reticulomyxa filosa</name>
    <dbReference type="NCBI Taxonomy" id="46433"/>
    <lineage>
        <taxon>Eukaryota</taxon>
        <taxon>Sar</taxon>
        <taxon>Rhizaria</taxon>
        <taxon>Retaria</taxon>
        <taxon>Foraminifera</taxon>
        <taxon>Monothalamids</taxon>
        <taxon>Reticulomyxidae</taxon>
        <taxon>Reticulomyxa</taxon>
    </lineage>
</organism>
<gene>
    <name evidence="3" type="ORF">RFI_30964</name>
</gene>
<dbReference type="InterPro" id="IPR001214">
    <property type="entry name" value="SET_dom"/>
</dbReference>
<dbReference type="Pfam" id="PF00856">
    <property type="entry name" value="SET"/>
    <property type="match status" value="1"/>
</dbReference>
<name>X6LZ69_RETFI</name>
<dbReference type="Gene3D" id="2.170.270.10">
    <property type="entry name" value="SET domain"/>
    <property type="match status" value="1"/>
</dbReference>
<dbReference type="PROSITE" id="PS50280">
    <property type="entry name" value="SET"/>
    <property type="match status" value="1"/>
</dbReference>
<accession>X6LZ69</accession>
<evidence type="ECO:0000313" key="3">
    <source>
        <dbReference type="EMBL" id="ETO06432.1"/>
    </source>
</evidence>
<evidence type="ECO:0000313" key="4">
    <source>
        <dbReference type="Proteomes" id="UP000023152"/>
    </source>
</evidence>
<keyword evidence="1" id="KW-0812">Transmembrane</keyword>
<feature type="domain" description="SET" evidence="2">
    <location>
        <begin position="3"/>
        <end position="177"/>
    </location>
</feature>
<dbReference type="Proteomes" id="UP000023152">
    <property type="component" value="Unassembled WGS sequence"/>
</dbReference>
<dbReference type="EMBL" id="ASPP01027150">
    <property type="protein sequence ID" value="ETO06432.1"/>
    <property type="molecule type" value="Genomic_DNA"/>
</dbReference>
<reference evidence="3 4" key="1">
    <citation type="journal article" date="2013" name="Curr. Biol.">
        <title>The Genome of the Foraminiferan Reticulomyxa filosa.</title>
        <authorList>
            <person name="Glockner G."/>
            <person name="Hulsmann N."/>
            <person name="Schleicher M."/>
            <person name="Noegel A.A."/>
            <person name="Eichinger L."/>
            <person name="Gallinger C."/>
            <person name="Pawlowski J."/>
            <person name="Sierra R."/>
            <person name="Euteneuer U."/>
            <person name="Pillet L."/>
            <person name="Moustafa A."/>
            <person name="Platzer M."/>
            <person name="Groth M."/>
            <person name="Szafranski K."/>
            <person name="Schliwa M."/>
        </authorList>
    </citation>
    <scope>NUCLEOTIDE SEQUENCE [LARGE SCALE GENOMIC DNA]</scope>
</reference>
<evidence type="ECO:0000256" key="1">
    <source>
        <dbReference type="SAM" id="Phobius"/>
    </source>
</evidence>
<keyword evidence="4" id="KW-1185">Reference proteome</keyword>
<keyword evidence="1" id="KW-0472">Membrane</keyword>
<comment type="caution">
    <text evidence="3">The sequence shown here is derived from an EMBL/GenBank/DDBJ whole genome shotgun (WGS) entry which is preliminary data.</text>
</comment>